<evidence type="ECO:0000256" key="5">
    <source>
        <dbReference type="ARBA" id="ARBA00022801"/>
    </source>
</evidence>
<evidence type="ECO:0000256" key="3">
    <source>
        <dbReference type="ARBA" id="ARBA00012646"/>
    </source>
</evidence>
<comment type="catalytic activity">
    <reaction evidence="1">
        <text>a phosphate monoester + H2O = an alcohol + phosphate</text>
        <dbReference type="Rhea" id="RHEA:15017"/>
        <dbReference type="ChEBI" id="CHEBI:15377"/>
        <dbReference type="ChEBI" id="CHEBI:30879"/>
        <dbReference type="ChEBI" id="CHEBI:43474"/>
        <dbReference type="ChEBI" id="CHEBI:67140"/>
        <dbReference type="EC" id="3.1.3.2"/>
    </reaction>
</comment>
<reference evidence="7" key="2">
    <citation type="journal article" date="2024" name="Plant">
        <title>Genomic evolution and insights into agronomic trait innovations of Sesamum species.</title>
        <authorList>
            <person name="Miao H."/>
            <person name="Wang L."/>
            <person name="Qu L."/>
            <person name="Liu H."/>
            <person name="Sun Y."/>
            <person name="Le M."/>
            <person name="Wang Q."/>
            <person name="Wei S."/>
            <person name="Zheng Y."/>
            <person name="Lin W."/>
            <person name="Duan Y."/>
            <person name="Cao H."/>
            <person name="Xiong S."/>
            <person name="Wang X."/>
            <person name="Wei L."/>
            <person name="Li C."/>
            <person name="Ma Q."/>
            <person name="Ju M."/>
            <person name="Zhao R."/>
            <person name="Li G."/>
            <person name="Mu C."/>
            <person name="Tian Q."/>
            <person name="Mei H."/>
            <person name="Zhang T."/>
            <person name="Gao T."/>
            <person name="Zhang H."/>
        </authorList>
    </citation>
    <scope>NUCLEOTIDE SEQUENCE</scope>
    <source>
        <strain evidence="7">G01</strain>
    </source>
</reference>
<dbReference type="Pfam" id="PF00149">
    <property type="entry name" value="Metallophos"/>
    <property type="match status" value="2"/>
</dbReference>
<dbReference type="PANTHER" id="PTHR10161:SF36">
    <property type="entry name" value="PURPLE ACID PHOSPHATASE 3"/>
    <property type="match status" value="1"/>
</dbReference>
<dbReference type="PANTHER" id="PTHR10161">
    <property type="entry name" value="TARTRATE-RESISTANT ACID PHOSPHATASE TYPE 5"/>
    <property type="match status" value="1"/>
</dbReference>
<feature type="domain" description="Calcineurin-like phosphoesterase" evidence="6">
    <location>
        <begin position="183"/>
        <end position="386"/>
    </location>
</feature>
<comment type="caution">
    <text evidence="7">The sequence shown here is derived from an EMBL/GenBank/DDBJ whole genome shotgun (WGS) entry which is preliminary data.</text>
</comment>
<sequence>MIRSFNNHLLVFTRPEACKSHGTQGNTEAQLSPVLRKLDSRWRCKRNFMVGAGIVDIVFIDTTPFVGKYFDNAKNQKFDWKDVLPRDKYLSALRKSLHLALSKSRAPWKIVVGHHTIRSIGHHGDTQEIVDQLLPILEAHKVDMYINGHDHCLEHLSNKKGKVTVTARLVQIQQRIRLNGVINFLAVGDWGRKGTFNQSAVAHSMGEVGAKLGIDFVVSTGDNFYKDGLTGVRDPAFAQSFTNIYTARSLQKPWYAILGNHDYHGNTKAQLSPLLRKRDRRWNCYRSYTVLAGFLQISRGHINIICQAPNKFNWTGVLPRKTYISNLLKDLDTALKTSKAAWKIVVGHHPIRSIGKQGDTKELLEKLLPILEANKIPIYINGHNHCLEHINNTGISIEFVTSGGGQGRGATLYIMTDTRTT</sequence>
<feature type="domain" description="Calcineurin-like phosphoesterase" evidence="6">
    <location>
        <begin position="24"/>
        <end position="152"/>
    </location>
</feature>
<dbReference type="Gene3D" id="3.60.21.10">
    <property type="match status" value="2"/>
</dbReference>
<dbReference type="CDD" id="cd07378">
    <property type="entry name" value="MPP_ACP5"/>
    <property type="match status" value="1"/>
</dbReference>
<dbReference type="EC" id="3.1.3.2" evidence="3"/>
<dbReference type="AlphaFoldDB" id="A0AAW2IMB2"/>
<comment type="similarity">
    <text evidence="2">Belongs to the metallophosphoesterase superfamily. Purple acid phosphatase family.</text>
</comment>
<dbReference type="GO" id="GO:0003993">
    <property type="term" value="F:acid phosphatase activity"/>
    <property type="evidence" value="ECO:0007669"/>
    <property type="project" value="UniProtKB-EC"/>
</dbReference>
<dbReference type="InterPro" id="IPR051558">
    <property type="entry name" value="Metallophosphoesterase_PAP"/>
</dbReference>
<evidence type="ECO:0000256" key="4">
    <source>
        <dbReference type="ARBA" id="ARBA00022729"/>
    </source>
</evidence>
<keyword evidence="4" id="KW-0732">Signal</keyword>
<dbReference type="InterPro" id="IPR024927">
    <property type="entry name" value="Acid_PPase"/>
</dbReference>
<proteinExistence type="inferred from homology"/>
<protein>
    <recommendedName>
        <fullName evidence="3">acid phosphatase</fullName>
        <ecNumber evidence="3">3.1.3.2</ecNumber>
    </recommendedName>
</protein>
<dbReference type="EMBL" id="JACGWK010001778">
    <property type="protein sequence ID" value="KAL0282873.1"/>
    <property type="molecule type" value="Genomic_DNA"/>
</dbReference>
<name>A0AAW2IMB2_9LAMI</name>
<keyword evidence="5" id="KW-0378">Hydrolase</keyword>
<evidence type="ECO:0000313" key="7">
    <source>
        <dbReference type="EMBL" id="KAL0282873.1"/>
    </source>
</evidence>
<evidence type="ECO:0000256" key="1">
    <source>
        <dbReference type="ARBA" id="ARBA00000032"/>
    </source>
</evidence>
<evidence type="ECO:0000259" key="6">
    <source>
        <dbReference type="Pfam" id="PF00149"/>
    </source>
</evidence>
<evidence type="ECO:0000256" key="2">
    <source>
        <dbReference type="ARBA" id="ARBA00008723"/>
    </source>
</evidence>
<dbReference type="InterPro" id="IPR004843">
    <property type="entry name" value="Calcineurin-like_PHP"/>
</dbReference>
<dbReference type="SUPFAM" id="SSF56300">
    <property type="entry name" value="Metallo-dependent phosphatases"/>
    <property type="match status" value="2"/>
</dbReference>
<accession>A0AAW2IMB2</accession>
<organism evidence="7">
    <name type="scientific">Sesamum angustifolium</name>
    <dbReference type="NCBI Taxonomy" id="2727405"/>
    <lineage>
        <taxon>Eukaryota</taxon>
        <taxon>Viridiplantae</taxon>
        <taxon>Streptophyta</taxon>
        <taxon>Embryophyta</taxon>
        <taxon>Tracheophyta</taxon>
        <taxon>Spermatophyta</taxon>
        <taxon>Magnoliopsida</taxon>
        <taxon>eudicotyledons</taxon>
        <taxon>Gunneridae</taxon>
        <taxon>Pentapetalae</taxon>
        <taxon>asterids</taxon>
        <taxon>lamiids</taxon>
        <taxon>Lamiales</taxon>
        <taxon>Pedaliaceae</taxon>
        <taxon>Sesamum</taxon>
    </lineage>
</organism>
<dbReference type="InterPro" id="IPR029052">
    <property type="entry name" value="Metallo-depent_PP-like"/>
</dbReference>
<reference evidence="7" key="1">
    <citation type="submission" date="2020-06" db="EMBL/GenBank/DDBJ databases">
        <authorList>
            <person name="Li T."/>
            <person name="Hu X."/>
            <person name="Zhang T."/>
            <person name="Song X."/>
            <person name="Zhang H."/>
            <person name="Dai N."/>
            <person name="Sheng W."/>
            <person name="Hou X."/>
            <person name="Wei L."/>
        </authorList>
    </citation>
    <scope>NUCLEOTIDE SEQUENCE</scope>
    <source>
        <strain evidence="7">G01</strain>
        <tissue evidence="7">Leaf</tissue>
    </source>
</reference>
<gene>
    <name evidence="7" type="ORF">Sangu_2924700</name>
</gene>